<keyword evidence="3" id="KW-1185">Reference proteome</keyword>
<feature type="transmembrane region" description="Helical" evidence="1">
    <location>
        <begin position="21"/>
        <end position="40"/>
    </location>
</feature>
<gene>
    <name evidence="2" type="ORF">AB4876_18665</name>
</gene>
<evidence type="ECO:0000313" key="2">
    <source>
        <dbReference type="EMBL" id="MEX1670937.1"/>
    </source>
</evidence>
<reference evidence="2 3" key="1">
    <citation type="journal article" date="2011" name="Int. J. Syst. Evol. Microbiol.">
        <title>Zhongshania antarctica gen. nov., sp. nov. and Zhongshania guokunii sp. nov., gammaproteobacteria respectively isolated from coastal attached (fast) ice and surface seawater of the Antarctic.</title>
        <authorList>
            <person name="Li H.J."/>
            <person name="Zhang X.Y."/>
            <person name="Chen C.X."/>
            <person name="Zhang Y.J."/>
            <person name="Gao Z.M."/>
            <person name="Yu Y."/>
            <person name="Chen X.L."/>
            <person name="Chen B."/>
            <person name="Zhang Y.Z."/>
        </authorList>
    </citation>
    <scope>NUCLEOTIDE SEQUENCE [LARGE SCALE GENOMIC DNA]</scope>
    <source>
        <strain evidence="2 3">ZS6-22T</strain>
    </source>
</reference>
<feature type="transmembrane region" description="Helical" evidence="1">
    <location>
        <begin position="67"/>
        <end position="90"/>
    </location>
</feature>
<keyword evidence="1" id="KW-0472">Membrane</keyword>
<evidence type="ECO:0000313" key="3">
    <source>
        <dbReference type="Proteomes" id="UP001557485"/>
    </source>
</evidence>
<sequence>MAHMYKIIKWIKYMRTNFETLCIWSGILCTVVLFIGWWPIANFFPPHSPISDADFIAAIYQENTNAIRFGCLLIIISGGLYVPFNAVIATQLKRIKSPETRVIVYTQICCGAAGTLFFLLPGLSWTIAAFRPDRAVEITQTLNDTGWILLVMPFALFSVQDLAIGGLILSDRSKEKIFPRWIGFFNLWCAILFIPGGLLTFFKVGPFAWDGILAFWIPGLIFFTWFYVMSYGLFRAVSKQNRLSKTTI</sequence>
<protein>
    <recommendedName>
        <fullName evidence="4">DUF4386 domain-containing protein</fullName>
    </recommendedName>
</protein>
<feature type="transmembrane region" description="Helical" evidence="1">
    <location>
        <begin position="102"/>
        <end position="127"/>
    </location>
</feature>
<evidence type="ECO:0008006" key="4">
    <source>
        <dbReference type="Google" id="ProtNLM"/>
    </source>
</evidence>
<accession>A0ABV3UBT0</accession>
<keyword evidence="1" id="KW-0812">Transmembrane</keyword>
<feature type="transmembrane region" description="Helical" evidence="1">
    <location>
        <begin position="147"/>
        <end position="169"/>
    </location>
</feature>
<feature type="transmembrane region" description="Helical" evidence="1">
    <location>
        <begin position="214"/>
        <end position="234"/>
    </location>
</feature>
<evidence type="ECO:0000256" key="1">
    <source>
        <dbReference type="SAM" id="Phobius"/>
    </source>
</evidence>
<dbReference type="EMBL" id="JBFRYA010000026">
    <property type="protein sequence ID" value="MEX1670937.1"/>
    <property type="molecule type" value="Genomic_DNA"/>
</dbReference>
<feature type="transmembrane region" description="Helical" evidence="1">
    <location>
        <begin position="181"/>
        <end position="202"/>
    </location>
</feature>
<dbReference type="RefSeq" id="WP_368383207.1">
    <property type="nucleotide sequence ID" value="NZ_JBFRYA010000026.1"/>
</dbReference>
<proteinExistence type="predicted"/>
<comment type="caution">
    <text evidence="2">The sequence shown here is derived from an EMBL/GenBank/DDBJ whole genome shotgun (WGS) entry which is preliminary data.</text>
</comment>
<name>A0ABV3UBT0_9GAMM</name>
<organism evidence="2 3">
    <name type="scientific">Zhongshania guokunii</name>
    <dbReference type="NCBI Taxonomy" id="641783"/>
    <lineage>
        <taxon>Bacteria</taxon>
        <taxon>Pseudomonadati</taxon>
        <taxon>Pseudomonadota</taxon>
        <taxon>Gammaproteobacteria</taxon>
        <taxon>Cellvibrionales</taxon>
        <taxon>Spongiibacteraceae</taxon>
        <taxon>Zhongshania</taxon>
    </lineage>
</organism>
<keyword evidence="1" id="KW-1133">Transmembrane helix</keyword>
<dbReference type="Proteomes" id="UP001557485">
    <property type="component" value="Unassembled WGS sequence"/>
</dbReference>